<evidence type="ECO:0000313" key="1">
    <source>
        <dbReference type="EMBL" id="CAB4133476.1"/>
    </source>
</evidence>
<dbReference type="Gene3D" id="3.40.50.1000">
    <property type="entry name" value="HAD superfamily/HAD-like"/>
    <property type="match status" value="1"/>
</dbReference>
<gene>
    <name evidence="1" type="ORF">UFOVP250_200</name>
</gene>
<protein>
    <submittedName>
        <fullName evidence="1">Uncharacterized protein</fullName>
    </submittedName>
</protein>
<dbReference type="EMBL" id="LR796270">
    <property type="protein sequence ID" value="CAB4133476.1"/>
    <property type="molecule type" value="Genomic_DNA"/>
</dbReference>
<organism evidence="1">
    <name type="scientific">uncultured Caudovirales phage</name>
    <dbReference type="NCBI Taxonomy" id="2100421"/>
    <lineage>
        <taxon>Viruses</taxon>
        <taxon>Duplodnaviria</taxon>
        <taxon>Heunggongvirae</taxon>
        <taxon>Uroviricota</taxon>
        <taxon>Caudoviricetes</taxon>
        <taxon>Peduoviridae</taxon>
        <taxon>Maltschvirus</taxon>
        <taxon>Maltschvirus maltsch</taxon>
    </lineage>
</organism>
<dbReference type="InterPro" id="IPR036412">
    <property type="entry name" value="HAD-like_sf"/>
</dbReference>
<name>A0A6J5LK29_9CAUD</name>
<dbReference type="SUPFAM" id="SSF56784">
    <property type="entry name" value="HAD-like"/>
    <property type="match status" value="1"/>
</dbReference>
<proteinExistence type="predicted"/>
<dbReference type="InterPro" id="IPR023214">
    <property type="entry name" value="HAD_sf"/>
</dbReference>
<accession>A0A6J5LK29</accession>
<sequence>MLQFKNFITEESERKDPKSTTLHAFDLDETLFHHDHSKVKVHVNDENGKRVQSLTNQEFNDHKLKKGHSYDFSDFRSTHVFKQSAHPIHKMIRKLKAIHKNNKNVEIVTARSDLDDKKGFSDALNNHGINTRDVHVRRAGNLGGTPGESKRKVISGLIKKHGYKKVHLYDDSETNLQHFASLKQDHPDVELHAHHVNYNPETKEVKIKTTKYK</sequence>
<reference evidence="1" key="1">
    <citation type="submission" date="2020-04" db="EMBL/GenBank/DDBJ databases">
        <authorList>
            <person name="Chiriac C."/>
            <person name="Salcher M."/>
            <person name="Ghai R."/>
            <person name="Kavagutti S V."/>
        </authorList>
    </citation>
    <scope>NUCLEOTIDE SEQUENCE</scope>
</reference>